<evidence type="ECO:0000313" key="2">
    <source>
        <dbReference type="Proteomes" id="UP000598467"/>
    </source>
</evidence>
<accession>A0A926S4D4</accession>
<protein>
    <submittedName>
        <fullName evidence="1">Uncharacterized protein</fullName>
    </submittedName>
</protein>
<dbReference type="RefSeq" id="WP_190290938.1">
    <property type="nucleotide sequence ID" value="NZ_JABFCZ010000008.1"/>
</dbReference>
<gene>
    <name evidence="1" type="ORF">HK439_08320</name>
</gene>
<organism evidence="1 2">
    <name type="scientific">Roseibium aggregatum</name>
    <dbReference type="NCBI Taxonomy" id="187304"/>
    <lineage>
        <taxon>Bacteria</taxon>
        <taxon>Pseudomonadati</taxon>
        <taxon>Pseudomonadota</taxon>
        <taxon>Alphaproteobacteria</taxon>
        <taxon>Hyphomicrobiales</taxon>
        <taxon>Stappiaceae</taxon>
        <taxon>Roseibium</taxon>
    </lineage>
</organism>
<comment type="caution">
    <text evidence="1">The sequence shown here is derived from an EMBL/GenBank/DDBJ whole genome shotgun (WGS) entry which is preliminary data.</text>
</comment>
<dbReference type="Proteomes" id="UP000598467">
    <property type="component" value="Unassembled WGS sequence"/>
</dbReference>
<dbReference type="EMBL" id="JABFCZ010000008">
    <property type="protein sequence ID" value="MBD1546263.1"/>
    <property type="molecule type" value="Genomic_DNA"/>
</dbReference>
<name>A0A926S4D4_9HYPH</name>
<reference evidence="1" key="1">
    <citation type="submission" date="2020-05" db="EMBL/GenBank/DDBJ databases">
        <title>Identification of trans-AT polyketide cluster in two marine bacteria, producers of a novel glutaramide-containing polyketide sesbanimide D and analogs.</title>
        <authorList>
            <person name="Kacar D."/>
            <person name="Rodriguez P."/>
            <person name="Canedo L."/>
            <person name="Gonzalez E."/>
            <person name="Galan B."/>
            <person name="De La Calle F."/>
            <person name="Garcia J.L."/>
        </authorList>
    </citation>
    <scope>NUCLEOTIDE SEQUENCE</scope>
    <source>
        <strain evidence="1">PHM038</strain>
    </source>
</reference>
<proteinExistence type="predicted"/>
<dbReference type="AlphaFoldDB" id="A0A926S4D4"/>
<evidence type="ECO:0000313" key="1">
    <source>
        <dbReference type="EMBL" id="MBD1546263.1"/>
    </source>
</evidence>
<sequence>MTAHQHAIEQLKDHIDALAAGEQVFGPSRAFQQFGTDFHPSLDASSRLPRADAKACYANATAYALTHRDLFYSEGYALDPAFPLPIQHAWLVDESGAVIDPTWKDAEQHVYFGVTFRADFLTEMMKHSEGECGLLVNWRLMRKHFATPELLSAGLLSKSELPIAHSPCPLS</sequence>